<comment type="caution">
    <text evidence="2">The sequence shown here is derived from an EMBL/GenBank/DDBJ whole genome shotgun (WGS) entry which is preliminary data.</text>
</comment>
<dbReference type="InterPro" id="IPR015046">
    <property type="entry name" value="LciA_Immunity-like"/>
</dbReference>
<dbReference type="Proteomes" id="UP000013782">
    <property type="component" value="Unassembled WGS sequence"/>
</dbReference>
<gene>
    <name evidence="2" type="ORF">UAU_03347</name>
</gene>
<evidence type="ECO:0000313" key="2">
    <source>
        <dbReference type="EMBL" id="EOH90808.1"/>
    </source>
</evidence>
<sequence length="101" mass="11794">MIKEDLQQTVHELFNSLSKSDSTEYQEILEVLQKVYLRLQKDESVEALANRLANFIYFKAYTEKIHFTKDQDKMIQKISSIGKYAGLNGSYRADYGDKSQF</sequence>
<evidence type="ECO:0000256" key="1">
    <source>
        <dbReference type="ARBA" id="ARBA00023025"/>
    </source>
</evidence>
<dbReference type="AlphaFoldDB" id="R2Q6B8"/>
<dbReference type="eggNOG" id="ENOG50338N6">
    <property type="taxonomic scope" value="Bacteria"/>
</dbReference>
<proteinExistence type="predicted"/>
<dbReference type="STRING" id="160454.RV10_GL003842"/>
<keyword evidence="3" id="KW-1185">Reference proteome</keyword>
<dbReference type="EMBL" id="AJAQ01000035">
    <property type="protein sequence ID" value="EOH90808.1"/>
    <property type="molecule type" value="Genomic_DNA"/>
</dbReference>
<organism evidence="2 3">
    <name type="scientific">Enterococcus pallens ATCC BAA-351</name>
    <dbReference type="NCBI Taxonomy" id="1158607"/>
    <lineage>
        <taxon>Bacteria</taxon>
        <taxon>Bacillati</taxon>
        <taxon>Bacillota</taxon>
        <taxon>Bacilli</taxon>
        <taxon>Lactobacillales</taxon>
        <taxon>Enterococcaceae</taxon>
        <taxon>Enterococcus</taxon>
    </lineage>
</organism>
<dbReference type="InterPro" id="IPR023130">
    <property type="entry name" value="Ta0600-like_sf"/>
</dbReference>
<evidence type="ECO:0000313" key="3">
    <source>
        <dbReference type="Proteomes" id="UP000013782"/>
    </source>
</evidence>
<keyword evidence="1" id="KW-0079">Bacteriocin immunity</keyword>
<reference evidence="2 3" key="1">
    <citation type="submission" date="2013-02" db="EMBL/GenBank/DDBJ databases">
        <title>The Genome Sequence of Enterococcus pallens BAA-351.</title>
        <authorList>
            <consortium name="The Broad Institute Genome Sequencing Platform"/>
            <consortium name="The Broad Institute Genome Sequencing Center for Infectious Disease"/>
            <person name="Earl A.M."/>
            <person name="Gilmore M.S."/>
            <person name="Lebreton F."/>
            <person name="Walker B."/>
            <person name="Young S.K."/>
            <person name="Zeng Q."/>
            <person name="Gargeya S."/>
            <person name="Fitzgerald M."/>
            <person name="Haas B."/>
            <person name="Abouelleil A."/>
            <person name="Alvarado L."/>
            <person name="Arachchi H.M."/>
            <person name="Berlin A.M."/>
            <person name="Chapman S.B."/>
            <person name="Dewar J."/>
            <person name="Goldberg J."/>
            <person name="Griggs A."/>
            <person name="Gujja S."/>
            <person name="Hansen M."/>
            <person name="Howarth C."/>
            <person name="Imamovic A."/>
            <person name="Larimer J."/>
            <person name="McCowan C."/>
            <person name="Murphy C."/>
            <person name="Neiman D."/>
            <person name="Pearson M."/>
            <person name="Priest M."/>
            <person name="Roberts A."/>
            <person name="Saif S."/>
            <person name="Shea T."/>
            <person name="Sisk P."/>
            <person name="Sykes S."/>
            <person name="Wortman J."/>
            <person name="Nusbaum C."/>
            <person name="Birren B."/>
        </authorList>
    </citation>
    <scope>NUCLEOTIDE SEQUENCE [LARGE SCALE GENOMIC DNA]</scope>
    <source>
        <strain evidence="2 3">ATCC BAA-351</strain>
    </source>
</reference>
<dbReference type="Pfam" id="PF08951">
    <property type="entry name" value="EntA_Immun"/>
    <property type="match status" value="1"/>
</dbReference>
<accession>R2Q6B8</accession>
<dbReference type="PATRIC" id="fig|1158607.3.peg.3335"/>
<dbReference type="HOGENOM" id="CLU_168863_1_0_9"/>
<evidence type="ECO:0008006" key="4">
    <source>
        <dbReference type="Google" id="ProtNLM"/>
    </source>
</evidence>
<dbReference type="GO" id="GO:0030153">
    <property type="term" value="P:bacteriocin immunity"/>
    <property type="evidence" value="ECO:0007669"/>
    <property type="project" value="UniProtKB-KW"/>
</dbReference>
<dbReference type="Gene3D" id="1.20.1440.50">
    <property type="entry name" value="Ta0600-like"/>
    <property type="match status" value="1"/>
</dbReference>
<dbReference type="OrthoDB" id="1907362at2"/>
<dbReference type="SUPFAM" id="SSF109797">
    <property type="entry name" value="Bacteriocin immunity protein-like"/>
    <property type="match status" value="1"/>
</dbReference>
<dbReference type="RefSeq" id="WP_010758324.1">
    <property type="nucleotide sequence ID" value="NZ_ASWD01000004.1"/>
</dbReference>
<name>R2Q6B8_9ENTE</name>
<protein>
    <recommendedName>
        <fullName evidence="4">Enterocin A immunity protein</fullName>
    </recommendedName>
</protein>